<dbReference type="EMBL" id="PFFQ01000016">
    <property type="protein sequence ID" value="PIW17998.1"/>
    <property type="molecule type" value="Genomic_DNA"/>
</dbReference>
<dbReference type="Pfam" id="PF21821">
    <property type="entry name" value="Dit_like"/>
    <property type="match status" value="1"/>
</dbReference>
<accession>A0A2M7G7E5</accession>
<proteinExistence type="predicted"/>
<dbReference type="Proteomes" id="UP000231019">
    <property type="component" value="Unassembled WGS sequence"/>
</dbReference>
<comment type="caution">
    <text evidence="3">The sequence shown here is derived from an EMBL/GenBank/DDBJ whole genome shotgun (WGS) entry which is preliminary data.</text>
</comment>
<evidence type="ECO:0000256" key="1">
    <source>
        <dbReference type="SAM" id="MobiDB-lite"/>
    </source>
</evidence>
<name>A0A2M7G7E5_9BACT</name>
<evidence type="ECO:0000313" key="3">
    <source>
        <dbReference type="EMBL" id="PIW17998.1"/>
    </source>
</evidence>
<protein>
    <recommendedName>
        <fullName evidence="2">Dit-like phage tail protein N-terminal domain-containing protein</fullName>
    </recommendedName>
</protein>
<evidence type="ECO:0000259" key="2">
    <source>
        <dbReference type="Pfam" id="PF21821"/>
    </source>
</evidence>
<gene>
    <name evidence="3" type="ORF">COW36_06555</name>
</gene>
<organism evidence="3 4">
    <name type="scientific">bacterium (Candidatus Blackallbacteria) CG17_big_fil_post_rev_8_21_14_2_50_48_46</name>
    <dbReference type="NCBI Taxonomy" id="2014261"/>
    <lineage>
        <taxon>Bacteria</taxon>
        <taxon>Candidatus Blackallbacteria</taxon>
    </lineage>
</organism>
<sequence length="224" mass="24998">MQEAEKATVLPSQEAEGEGDTFFLFPDDNAQFYVAGLSFSPSYTSEPTQNEIEDGALITDHVNLPPIQMSFNGAVTDIQSNREGAYDKDFIGVHVDFRERMIQARENREIIGIDAGPVRGIYSGIILNFTPSWDAESGHGMALFFDLSIQQIDTAKTAVKDLPPSEPIDMELFDQRNFTKPRAYKPRSTIKVTDAKQNERIEAMTRGDGRFAEGHDWARGKASE</sequence>
<evidence type="ECO:0000313" key="4">
    <source>
        <dbReference type="Proteomes" id="UP000231019"/>
    </source>
</evidence>
<dbReference type="AlphaFoldDB" id="A0A2M7G7E5"/>
<dbReference type="InterPro" id="IPR048494">
    <property type="entry name" value="Dit-like_N"/>
</dbReference>
<feature type="region of interest" description="Disordered" evidence="1">
    <location>
        <begin position="204"/>
        <end position="224"/>
    </location>
</feature>
<reference evidence="3 4" key="1">
    <citation type="submission" date="2017-09" db="EMBL/GenBank/DDBJ databases">
        <title>Depth-based differentiation of microbial function through sediment-hosted aquifers and enrichment of novel symbionts in the deep terrestrial subsurface.</title>
        <authorList>
            <person name="Probst A.J."/>
            <person name="Ladd B."/>
            <person name="Jarett J.K."/>
            <person name="Geller-Mcgrath D.E."/>
            <person name="Sieber C.M."/>
            <person name="Emerson J.B."/>
            <person name="Anantharaman K."/>
            <person name="Thomas B.C."/>
            <person name="Malmstrom R."/>
            <person name="Stieglmeier M."/>
            <person name="Klingl A."/>
            <person name="Woyke T."/>
            <person name="Ryan C.M."/>
            <person name="Banfield J.F."/>
        </authorList>
    </citation>
    <scope>NUCLEOTIDE SEQUENCE [LARGE SCALE GENOMIC DNA]</scope>
    <source>
        <strain evidence="3">CG17_big_fil_post_rev_8_21_14_2_50_48_46</strain>
    </source>
</reference>
<feature type="domain" description="Dit-like phage tail protein N-terminal" evidence="2">
    <location>
        <begin position="38"/>
        <end position="162"/>
    </location>
</feature>